<protein>
    <submittedName>
        <fullName evidence="6">Uncharacterized protein</fullName>
    </submittedName>
</protein>
<gene>
    <name evidence="6" type="ORF">KC19_1G054900</name>
</gene>
<dbReference type="PANTHER" id="PTHR47703">
    <property type="entry name" value="D-AMINOACID AMINOTRANSFERASE-LIKE PLP-DEPENDENT ENZYMES SUPERFAMILY PROTEIN"/>
    <property type="match status" value="1"/>
</dbReference>
<dbReference type="PROSITE" id="PS00770">
    <property type="entry name" value="AA_TRANSFER_CLASS_4"/>
    <property type="match status" value="1"/>
</dbReference>
<dbReference type="InterPro" id="IPR036038">
    <property type="entry name" value="Aminotransferase-like"/>
</dbReference>
<evidence type="ECO:0000313" key="6">
    <source>
        <dbReference type="EMBL" id="KAG0589870.1"/>
    </source>
</evidence>
<evidence type="ECO:0000256" key="3">
    <source>
        <dbReference type="ARBA" id="ARBA00022898"/>
    </source>
</evidence>
<dbReference type="SUPFAM" id="SSF56752">
    <property type="entry name" value="D-aminoacid aminotransferase-like PLP-dependent enzymes"/>
    <property type="match status" value="1"/>
</dbReference>
<dbReference type="EMBL" id="CM026421">
    <property type="protein sequence ID" value="KAG0589870.1"/>
    <property type="molecule type" value="Genomic_DNA"/>
</dbReference>
<evidence type="ECO:0000256" key="1">
    <source>
        <dbReference type="ARBA" id="ARBA00001933"/>
    </source>
</evidence>
<evidence type="ECO:0000256" key="2">
    <source>
        <dbReference type="ARBA" id="ARBA00009320"/>
    </source>
</evidence>
<keyword evidence="7" id="KW-1185">Reference proteome</keyword>
<dbReference type="EMBL" id="CM026421">
    <property type="protein sequence ID" value="KAG0589871.1"/>
    <property type="molecule type" value="Genomic_DNA"/>
</dbReference>
<accession>A0A8T0J1S7</accession>
<dbReference type="InterPro" id="IPR018300">
    <property type="entry name" value="Aminotrans_IV_CS"/>
</dbReference>
<name>A0A8T0J1S7_CERPU</name>
<comment type="caution">
    <text evidence="6">The sequence shown here is derived from an EMBL/GenBank/DDBJ whole genome shotgun (WGS) entry which is preliminary data.</text>
</comment>
<dbReference type="PANTHER" id="PTHR47703:SF2">
    <property type="entry name" value="D-AMINOACID AMINOTRANSFERASE-LIKE PLP-DEPENDENT ENZYMES SUPERFAMILY PROTEIN"/>
    <property type="match status" value="1"/>
</dbReference>
<organism evidence="6 7">
    <name type="scientific">Ceratodon purpureus</name>
    <name type="common">Fire moss</name>
    <name type="synonym">Dicranum purpureum</name>
    <dbReference type="NCBI Taxonomy" id="3225"/>
    <lineage>
        <taxon>Eukaryota</taxon>
        <taxon>Viridiplantae</taxon>
        <taxon>Streptophyta</taxon>
        <taxon>Embryophyta</taxon>
        <taxon>Bryophyta</taxon>
        <taxon>Bryophytina</taxon>
        <taxon>Bryopsida</taxon>
        <taxon>Dicranidae</taxon>
        <taxon>Pseudoditrichales</taxon>
        <taxon>Ditrichaceae</taxon>
        <taxon>Ceratodon</taxon>
    </lineage>
</organism>
<evidence type="ECO:0000256" key="4">
    <source>
        <dbReference type="RuleBase" id="RU004106"/>
    </source>
</evidence>
<dbReference type="InterPro" id="IPR043132">
    <property type="entry name" value="BCAT-like_C"/>
</dbReference>
<keyword evidence="3 5" id="KW-0663">Pyridoxal phosphate</keyword>
<comment type="similarity">
    <text evidence="2 4">Belongs to the class-IV pyridoxal-phosphate-dependent aminotransferase family.</text>
</comment>
<reference evidence="6" key="1">
    <citation type="submission" date="2020-06" db="EMBL/GenBank/DDBJ databases">
        <title>WGS assembly of Ceratodon purpureus strain R40.</title>
        <authorList>
            <person name="Carey S.B."/>
            <person name="Jenkins J."/>
            <person name="Shu S."/>
            <person name="Lovell J.T."/>
            <person name="Sreedasyam A."/>
            <person name="Maumus F."/>
            <person name="Tiley G.P."/>
            <person name="Fernandez-Pozo N."/>
            <person name="Barry K."/>
            <person name="Chen C."/>
            <person name="Wang M."/>
            <person name="Lipzen A."/>
            <person name="Daum C."/>
            <person name="Saski C.A."/>
            <person name="Payton A.C."/>
            <person name="Mcbreen J.C."/>
            <person name="Conrad R.E."/>
            <person name="Kollar L.M."/>
            <person name="Olsson S."/>
            <person name="Huttunen S."/>
            <person name="Landis J.B."/>
            <person name="Wickett N.J."/>
            <person name="Johnson M.G."/>
            <person name="Rensing S.A."/>
            <person name="Grimwood J."/>
            <person name="Schmutz J."/>
            <person name="Mcdaniel S.F."/>
        </authorList>
    </citation>
    <scope>NUCLEOTIDE SEQUENCE</scope>
    <source>
        <strain evidence="6">R40</strain>
    </source>
</reference>
<sequence length="320" mass="35502">MAESFAPWAVLSNHGCVHLDSAPASVFLKTSPHGAYTTTRTGNEGEYLLLWTRHLRRLSQSMEVLASAMPDRFPHPPSTFSGLQNLVKPSLQAGLQRALPLRRSGEELNVTILASTDGHSDRLTWDVSVHLSNYVPRSPPIPAHIAVLGSGRDLPLAKYSLWASAREPLEKAKPPGATEIVLSNDGDGLLEGSVTNFFVVAMNPDVEVQTAALGDGVLPGVIRQLVIEVCEEYEIPVREVMPSWQARGTWIESFVTSSLRMVQPVESIRMCQPWVPPQLLEDSEWVEVRFDRIASVTERIRSRVLQRALDEGLPVREYLR</sequence>
<evidence type="ECO:0000256" key="5">
    <source>
        <dbReference type="RuleBase" id="RU004516"/>
    </source>
</evidence>
<dbReference type="Pfam" id="PF01063">
    <property type="entry name" value="Aminotran_4"/>
    <property type="match status" value="1"/>
</dbReference>
<evidence type="ECO:0000313" key="7">
    <source>
        <dbReference type="Proteomes" id="UP000822688"/>
    </source>
</evidence>
<proteinExistence type="inferred from homology"/>
<dbReference type="EMBL" id="CM026421">
    <property type="protein sequence ID" value="KAG0589869.1"/>
    <property type="molecule type" value="Genomic_DNA"/>
</dbReference>
<comment type="cofactor">
    <cofactor evidence="1 5">
        <name>pyridoxal 5'-phosphate</name>
        <dbReference type="ChEBI" id="CHEBI:597326"/>
    </cofactor>
</comment>
<dbReference type="GO" id="GO:0003824">
    <property type="term" value="F:catalytic activity"/>
    <property type="evidence" value="ECO:0007669"/>
    <property type="project" value="InterPro"/>
</dbReference>
<dbReference type="Gene3D" id="3.20.10.10">
    <property type="entry name" value="D-amino Acid Aminotransferase, subunit A, domain 2"/>
    <property type="match status" value="1"/>
</dbReference>
<dbReference type="Proteomes" id="UP000822688">
    <property type="component" value="Chromosome 1"/>
</dbReference>
<dbReference type="AlphaFoldDB" id="A0A8T0J1S7"/>
<dbReference type="InterPro" id="IPR001544">
    <property type="entry name" value="Aminotrans_IV"/>
</dbReference>